<dbReference type="GO" id="GO:0017004">
    <property type="term" value="P:cytochrome complex assembly"/>
    <property type="evidence" value="ECO:0007669"/>
    <property type="project" value="UniProtKB-KW"/>
</dbReference>
<keyword evidence="2" id="KW-0201">Cytochrome c-type biogenesis</keyword>
<dbReference type="Proteomes" id="UP001214530">
    <property type="component" value="Chromosome"/>
</dbReference>
<evidence type="ECO:0000256" key="1">
    <source>
        <dbReference type="ARBA" id="ARBA00004196"/>
    </source>
</evidence>
<dbReference type="GO" id="GO:0016491">
    <property type="term" value="F:oxidoreductase activity"/>
    <property type="evidence" value="ECO:0007669"/>
    <property type="project" value="InterPro"/>
</dbReference>
<name>A0AAJ5W5F1_9SPHI</name>
<protein>
    <submittedName>
        <fullName evidence="6">TlpA disulfide reductase family protein</fullName>
    </submittedName>
</protein>
<keyword evidence="4" id="KW-0676">Redox-active center</keyword>
<dbReference type="Gene3D" id="3.40.30.10">
    <property type="entry name" value="Glutaredoxin"/>
    <property type="match status" value="1"/>
</dbReference>
<sequence length="414" mass="47020">MKSIIITTILSISALSGFTQSKNGLTDDLLKDKEQVLARYIPMANGDYLHKLYVTPSTEVLGKLEEFKAAMKVKADAETDIAVKSLMLKDVDFYARQVLSRYVGVYGMDSVGMENLMKLLTEKKGAPDFHKLIDSAQKKAFVKRMEPEERSKLKKMIDDGANLNDEALFKRSAAYRTWLDSRITDLRNTKYKADTTLGYEGNNVVKLKVIENELSAGFVKDYLTYQTTGTIIKMVRNVSAKEDAYRNFMAKATNPVYKKEIEEVYANYKMMVGNSLSPDFNYTDVNGKQIALKSLRGKYVYIDVWATWCGPCKAEIPFLTKVEDDYHGKNIHFVSLSVDRIADKAKWISYVKDNKLQGIQLMADKDFSSDFVKKFNINSIPRFILIDPAGKIVSGDAKRPSDPELRKQLDRLLK</sequence>
<comment type="subcellular location">
    <subcellularLocation>
        <location evidence="1">Cell envelope</location>
    </subcellularLocation>
</comment>
<dbReference type="Pfam" id="PF08534">
    <property type="entry name" value="Redoxin"/>
    <property type="match status" value="1"/>
</dbReference>
<reference evidence="6" key="1">
    <citation type="submission" date="2023-03" db="EMBL/GenBank/DDBJ databases">
        <title>Andean soil-derived lignocellulolytic bacterial consortium as a source of novel taxa and putative plastic-active enzymes.</title>
        <authorList>
            <person name="Diaz-Garcia L."/>
            <person name="Chuvochina M."/>
            <person name="Feuerriegel G."/>
            <person name="Bunk B."/>
            <person name="Sproer C."/>
            <person name="Streit W.R."/>
            <person name="Rodriguez L.M."/>
            <person name="Overmann J."/>
            <person name="Jimenez D.J."/>
        </authorList>
    </citation>
    <scope>NUCLEOTIDE SEQUENCE</scope>
    <source>
        <strain evidence="6">MAG 3858</strain>
    </source>
</reference>
<organism evidence="6 7">
    <name type="scientific">Candidatus Pedobacter colombiensis</name>
    <dbReference type="NCBI Taxonomy" id="3121371"/>
    <lineage>
        <taxon>Bacteria</taxon>
        <taxon>Pseudomonadati</taxon>
        <taxon>Bacteroidota</taxon>
        <taxon>Sphingobacteriia</taxon>
        <taxon>Sphingobacteriales</taxon>
        <taxon>Sphingobacteriaceae</taxon>
        <taxon>Pedobacter</taxon>
    </lineage>
</organism>
<evidence type="ECO:0000256" key="2">
    <source>
        <dbReference type="ARBA" id="ARBA00022748"/>
    </source>
</evidence>
<feature type="domain" description="Thioredoxin" evidence="5">
    <location>
        <begin position="271"/>
        <end position="414"/>
    </location>
</feature>
<dbReference type="InterPro" id="IPR050553">
    <property type="entry name" value="Thioredoxin_ResA/DsbE_sf"/>
</dbReference>
<dbReference type="CDD" id="cd02966">
    <property type="entry name" value="TlpA_like_family"/>
    <property type="match status" value="1"/>
</dbReference>
<dbReference type="InterPro" id="IPR036249">
    <property type="entry name" value="Thioredoxin-like_sf"/>
</dbReference>
<dbReference type="InterPro" id="IPR013766">
    <property type="entry name" value="Thioredoxin_domain"/>
</dbReference>
<dbReference type="SUPFAM" id="SSF52833">
    <property type="entry name" value="Thioredoxin-like"/>
    <property type="match status" value="1"/>
</dbReference>
<dbReference type="AlphaFoldDB" id="A0AAJ5W5F1"/>
<dbReference type="InterPro" id="IPR013740">
    <property type="entry name" value="Redoxin"/>
</dbReference>
<accession>A0AAJ5W5F1</accession>
<dbReference type="GO" id="GO:0030313">
    <property type="term" value="C:cell envelope"/>
    <property type="evidence" value="ECO:0007669"/>
    <property type="project" value="UniProtKB-SubCell"/>
</dbReference>
<evidence type="ECO:0000256" key="4">
    <source>
        <dbReference type="ARBA" id="ARBA00023284"/>
    </source>
</evidence>
<evidence type="ECO:0000313" key="7">
    <source>
        <dbReference type="Proteomes" id="UP001214530"/>
    </source>
</evidence>
<evidence type="ECO:0000256" key="3">
    <source>
        <dbReference type="ARBA" id="ARBA00023157"/>
    </source>
</evidence>
<proteinExistence type="predicted"/>
<dbReference type="PANTHER" id="PTHR42852:SF6">
    <property type="entry name" value="THIOL:DISULFIDE INTERCHANGE PROTEIN DSBE"/>
    <property type="match status" value="1"/>
</dbReference>
<evidence type="ECO:0000259" key="5">
    <source>
        <dbReference type="PROSITE" id="PS51352"/>
    </source>
</evidence>
<dbReference type="PROSITE" id="PS51352">
    <property type="entry name" value="THIOREDOXIN_2"/>
    <property type="match status" value="1"/>
</dbReference>
<dbReference type="EMBL" id="CP119313">
    <property type="protein sequence ID" value="WEK18292.1"/>
    <property type="molecule type" value="Genomic_DNA"/>
</dbReference>
<dbReference type="PANTHER" id="PTHR42852">
    <property type="entry name" value="THIOL:DISULFIDE INTERCHANGE PROTEIN DSBE"/>
    <property type="match status" value="1"/>
</dbReference>
<evidence type="ECO:0000313" key="6">
    <source>
        <dbReference type="EMBL" id="WEK18292.1"/>
    </source>
</evidence>
<keyword evidence="3" id="KW-1015">Disulfide bond</keyword>
<gene>
    <name evidence="6" type="ORF">P0Y49_15990</name>
</gene>